<organism evidence="1 2">
    <name type="scientific">Gigaspora rosea</name>
    <dbReference type="NCBI Taxonomy" id="44941"/>
    <lineage>
        <taxon>Eukaryota</taxon>
        <taxon>Fungi</taxon>
        <taxon>Fungi incertae sedis</taxon>
        <taxon>Mucoromycota</taxon>
        <taxon>Glomeromycotina</taxon>
        <taxon>Glomeromycetes</taxon>
        <taxon>Diversisporales</taxon>
        <taxon>Gigasporaceae</taxon>
        <taxon>Gigaspora</taxon>
    </lineage>
</organism>
<name>A0A397VH37_9GLOM</name>
<dbReference type="AlphaFoldDB" id="A0A397VH37"/>
<dbReference type="EMBL" id="QKWP01000529">
    <property type="protein sequence ID" value="RIB18616.1"/>
    <property type="molecule type" value="Genomic_DNA"/>
</dbReference>
<proteinExistence type="predicted"/>
<accession>A0A397VH37</accession>
<protein>
    <submittedName>
        <fullName evidence="1">Uncharacterized protein</fullName>
    </submittedName>
</protein>
<sequence length="136" mass="15142">MGGYDSYVCEQIRMRRVKKTSWTGHNSVMGGYDSYVRGRNSVMGGYDSYVRERSRKHRGPAMAVTLSPIPSTPPINVEKEQVGSANNSLDNILFYDENDDDGLGDDIFFNCKASVLARELIRAAPKPYVGCIPRSV</sequence>
<evidence type="ECO:0000313" key="2">
    <source>
        <dbReference type="Proteomes" id="UP000266673"/>
    </source>
</evidence>
<reference evidence="1 2" key="1">
    <citation type="submission" date="2018-06" db="EMBL/GenBank/DDBJ databases">
        <title>Comparative genomics reveals the genomic features of Rhizophagus irregularis, R. cerebriforme, R. diaphanum and Gigaspora rosea, and their symbiotic lifestyle signature.</title>
        <authorList>
            <person name="Morin E."/>
            <person name="San Clemente H."/>
            <person name="Chen E.C.H."/>
            <person name="De La Providencia I."/>
            <person name="Hainaut M."/>
            <person name="Kuo A."/>
            <person name="Kohler A."/>
            <person name="Murat C."/>
            <person name="Tang N."/>
            <person name="Roy S."/>
            <person name="Loubradou J."/>
            <person name="Henrissat B."/>
            <person name="Grigoriev I.V."/>
            <person name="Corradi N."/>
            <person name="Roux C."/>
            <person name="Martin F.M."/>
        </authorList>
    </citation>
    <scope>NUCLEOTIDE SEQUENCE [LARGE SCALE GENOMIC DNA]</scope>
    <source>
        <strain evidence="1 2">DAOM 194757</strain>
    </source>
</reference>
<evidence type="ECO:0000313" key="1">
    <source>
        <dbReference type="EMBL" id="RIB18616.1"/>
    </source>
</evidence>
<keyword evidence="2" id="KW-1185">Reference proteome</keyword>
<gene>
    <name evidence="1" type="ORF">C2G38_2184132</name>
</gene>
<comment type="caution">
    <text evidence="1">The sequence shown here is derived from an EMBL/GenBank/DDBJ whole genome shotgun (WGS) entry which is preliminary data.</text>
</comment>
<dbReference type="Proteomes" id="UP000266673">
    <property type="component" value="Unassembled WGS sequence"/>
</dbReference>